<reference evidence="2 3" key="1">
    <citation type="journal article" date="2021" name="Commun. Biol.">
        <title>The genome of Shorea leprosula (Dipterocarpaceae) highlights the ecological relevance of drought in aseasonal tropical rainforests.</title>
        <authorList>
            <person name="Ng K.K.S."/>
            <person name="Kobayashi M.J."/>
            <person name="Fawcett J.A."/>
            <person name="Hatakeyama M."/>
            <person name="Paape T."/>
            <person name="Ng C.H."/>
            <person name="Ang C.C."/>
            <person name="Tnah L.H."/>
            <person name="Lee C.T."/>
            <person name="Nishiyama T."/>
            <person name="Sese J."/>
            <person name="O'Brien M.J."/>
            <person name="Copetti D."/>
            <person name="Mohd Noor M.I."/>
            <person name="Ong R.C."/>
            <person name="Putra M."/>
            <person name="Sireger I.Z."/>
            <person name="Indrioko S."/>
            <person name="Kosugi Y."/>
            <person name="Izuno A."/>
            <person name="Isagi Y."/>
            <person name="Lee S.L."/>
            <person name="Shimizu K.K."/>
        </authorList>
    </citation>
    <scope>NUCLEOTIDE SEQUENCE [LARGE SCALE GENOMIC DNA]</scope>
    <source>
        <strain evidence="2">214</strain>
    </source>
</reference>
<sequence length="253" mass="28592">MAINPSAFNSVPIPASGFVLIFASIGSCVFFLLLHHFFVLMEGNPSKSTVMAPVARDIVEMGVDPIVRVSLSSFESECFDVFHFPGWFVVKDALCHVEGNPMTLPFPMEERCIQEQHHLHHLNPSIFGSSKRSPNSNCRDCERRRDREHCLGCYNCQHEEEAKERECAWLEKFADRDHEKELKVIKEEYIGSKSSQGPAQGFLAGVVQRELRKLVAKNSKDWAAFEDAEDSVIAIHSWSSFVNAEVLKVPLIL</sequence>
<feature type="transmembrane region" description="Helical" evidence="1">
    <location>
        <begin position="18"/>
        <end position="41"/>
    </location>
</feature>
<keyword evidence="3" id="KW-1185">Reference proteome</keyword>
<accession>A0AAV5K665</accession>
<dbReference type="EMBL" id="BPVZ01000053">
    <property type="protein sequence ID" value="GKV19502.1"/>
    <property type="molecule type" value="Genomic_DNA"/>
</dbReference>
<comment type="caution">
    <text evidence="2">The sequence shown here is derived from an EMBL/GenBank/DDBJ whole genome shotgun (WGS) entry which is preliminary data.</text>
</comment>
<name>A0AAV5K665_9ROSI</name>
<keyword evidence="1" id="KW-0812">Transmembrane</keyword>
<evidence type="ECO:0000313" key="2">
    <source>
        <dbReference type="EMBL" id="GKV19502.1"/>
    </source>
</evidence>
<keyword evidence="1" id="KW-0472">Membrane</keyword>
<protein>
    <submittedName>
        <fullName evidence="2">Uncharacterized protein</fullName>
    </submittedName>
</protein>
<proteinExistence type="predicted"/>
<dbReference type="AlphaFoldDB" id="A0AAV5K665"/>
<evidence type="ECO:0000256" key="1">
    <source>
        <dbReference type="SAM" id="Phobius"/>
    </source>
</evidence>
<gene>
    <name evidence="2" type="ORF">SLEP1_g29754</name>
</gene>
<organism evidence="2 3">
    <name type="scientific">Rubroshorea leprosula</name>
    <dbReference type="NCBI Taxonomy" id="152421"/>
    <lineage>
        <taxon>Eukaryota</taxon>
        <taxon>Viridiplantae</taxon>
        <taxon>Streptophyta</taxon>
        <taxon>Embryophyta</taxon>
        <taxon>Tracheophyta</taxon>
        <taxon>Spermatophyta</taxon>
        <taxon>Magnoliopsida</taxon>
        <taxon>eudicotyledons</taxon>
        <taxon>Gunneridae</taxon>
        <taxon>Pentapetalae</taxon>
        <taxon>rosids</taxon>
        <taxon>malvids</taxon>
        <taxon>Malvales</taxon>
        <taxon>Dipterocarpaceae</taxon>
        <taxon>Rubroshorea</taxon>
    </lineage>
</organism>
<dbReference type="Proteomes" id="UP001054252">
    <property type="component" value="Unassembled WGS sequence"/>
</dbReference>
<keyword evidence="1" id="KW-1133">Transmembrane helix</keyword>
<evidence type="ECO:0000313" key="3">
    <source>
        <dbReference type="Proteomes" id="UP001054252"/>
    </source>
</evidence>